<feature type="transmembrane region" description="Helical" evidence="1">
    <location>
        <begin position="47"/>
        <end position="70"/>
    </location>
</feature>
<dbReference type="Proteomes" id="UP000782610">
    <property type="component" value="Unassembled WGS sequence"/>
</dbReference>
<evidence type="ECO:0000313" key="3">
    <source>
        <dbReference type="Proteomes" id="UP000782610"/>
    </source>
</evidence>
<feature type="transmembrane region" description="Helical" evidence="1">
    <location>
        <begin position="156"/>
        <end position="182"/>
    </location>
</feature>
<comment type="caution">
    <text evidence="2">The sequence shown here is derived from an EMBL/GenBank/DDBJ whole genome shotgun (WGS) entry which is preliminary data.</text>
</comment>
<evidence type="ECO:0000256" key="1">
    <source>
        <dbReference type="SAM" id="Phobius"/>
    </source>
</evidence>
<keyword evidence="1" id="KW-0812">Transmembrane</keyword>
<name>A0A933L014_9HYPH</name>
<protein>
    <submittedName>
        <fullName evidence="2">Uncharacterized protein</fullName>
    </submittedName>
</protein>
<dbReference type="EMBL" id="JACRAF010000023">
    <property type="protein sequence ID" value="MBI4921749.1"/>
    <property type="molecule type" value="Genomic_DNA"/>
</dbReference>
<accession>A0A933L014</accession>
<keyword evidence="1" id="KW-1133">Transmembrane helix</keyword>
<proteinExistence type="predicted"/>
<feature type="transmembrane region" description="Helical" evidence="1">
    <location>
        <begin position="82"/>
        <end position="105"/>
    </location>
</feature>
<feature type="transmembrane region" description="Helical" evidence="1">
    <location>
        <begin position="21"/>
        <end position="41"/>
    </location>
</feature>
<dbReference type="AlphaFoldDB" id="A0A933L014"/>
<sequence length="197" mass="21355">MTESHEVPVGMGPFRNFLGRFLFLVGAGTAATALVLVSWLLKISPPWPTGILEVTAIAQLVALVLVYQTSTKLPASRATRKMIVSVVILCVAFALYMALFSLLVFKAGSDLWEVKGLQCLPTVPAEYVGQCPFLSDKALADADYNAEMLWSAWSIMISRVCLLVVWLTSFGALVTVLGTFVARMSRPDAKPRAKVAS</sequence>
<keyword evidence="1" id="KW-0472">Membrane</keyword>
<organism evidence="2 3">
    <name type="scientific">Devosia nanyangense</name>
    <dbReference type="NCBI Taxonomy" id="1228055"/>
    <lineage>
        <taxon>Bacteria</taxon>
        <taxon>Pseudomonadati</taxon>
        <taxon>Pseudomonadota</taxon>
        <taxon>Alphaproteobacteria</taxon>
        <taxon>Hyphomicrobiales</taxon>
        <taxon>Devosiaceae</taxon>
        <taxon>Devosia</taxon>
    </lineage>
</organism>
<evidence type="ECO:0000313" key="2">
    <source>
        <dbReference type="EMBL" id="MBI4921749.1"/>
    </source>
</evidence>
<gene>
    <name evidence="2" type="ORF">HY834_08365</name>
</gene>
<reference evidence="2" key="1">
    <citation type="submission" date="2020-07" db="EMBL/GenBank/DDBJ databases">
        <title>Huge and variable diversity of episymbiotic CPR bacteria and DPANN archaea in groundwater ecosystems.</title>
        <authorList>
            <person name="He C.Y."/>
            <person name="Keren R."/>
            <person name="Whittaker M."/>
            <person name="Farag I.F."/>
            <person name="Doudna J."/>
            <person name="Cate J.H.D."/>
            <person name="Banfield J.F."/>
        </authorList>
    </citation>
    <scope>NUCLEOTIDE SEQUENCE</scope>
    <source>
        <strain evidence="2">NC_groundwater_1586_Pr3_B-0.1um_66_15</strain>
    </source>
</reference>